<dbReference type="Proteomes" id="UP000016662">
    <property type="component" value="Unassembled WGS sequence"/>
</dbReference>
<reference evidence="2 3" key="1">
    <citation type="submission" date="2013-07" db="EMBL/GenBank/DDBJ databases">
        <authorList>
            <person name="Weinstock G."/>
            <person name="Sodergren E."/>
            <person name="Wylie T."/>
            <person name="Fulton L."/>
            <person name="Fulton R."/>
            <person name="Fronick C."/>
            <person name="O'Laughlin M."/>
            <person name="Godfrey J."/>
            <person name="Miner T."/>
            <person name="Herter B."/>
            <person name="Appelbaum E."/>
            <person name="Cordes M."/>
            <person name="Lek S."/>
            <person name="Wollam A."/>
            <person name="Pepin K.H."/>
            <person name="Palsikar V.B."/>
            <person name="Mitreva M."/>
            <person name="Wilson R.K."/>
        </authorList>
    </citation>
    <scope>NUCLEOTIDE SEQUENCE [LARGE SCALE GENOMIC DNA]</scope>
    <source>
        <strain evidence="2 3">ATCC 27760</strain>
    </source>
</reference>
<name>U2KFF3_9FIRM</name>
<evidence type="ECO:0000313" key="2">
    <source>
        <dbReference type="EMBL" id="ERJ97261.1"/>
    </source>
</evidence>
<dbReference type="STRING" id="411473.RUMCAL_00333"/>
<dbReference type="Pfam" id="PF07068">
    <property type="entry name" value="Gp23"/>
    <property type="match status" value="1"/>
</dbReference>
<evidence type="ECO:0000256" key="1">
    <source>
        <dbReference type="ARBA" id="ARBA00004328"/>
    </source>
</evidence>
<comment type="caution">
    <text evidence="2">The sequence shown here is derived from an EMBL/GenBank/DDBJ whole genome shotgun (WGS) entry which is preliminary data.</text>
</comment>
<sequence length="478" mass="52033">MTIKATHKTPAQRKITAGTSITANARTKQGATRNATMAKLDPQRRAFAQQIMANYNRMGKRTSIMGATNTSNIAARPDFMELLPMFVQQLLVLDVFGSVAMKSRQQLIPYFKFVAENTKGETQRGSILSTPFVNKQGFDPNFTGRVVKNEIVESATGSFTTGTLAYLPVLPNSVTISTNLVGVTTEYTDDGAGSILDSEGASKGSIDYSTGAIKFTTPITIAAGDTVKATYQYDNETVGPNAQDEYGAQMAKGYLDLDEINLVADAHELACYWSIYSAFAAQQEYGANIGDMSKDAAFSELTAEINTAGFKKLKNAAAYNPAYNWDASPVMSGSVVPSDYINQFKLKLNQASNSIYQRTNLTRPNRLIVGTNVESYLRMVNGFSSASIDDTVGPYKSGKLDQFEIYVDPTYDPNEWVMCCKSNDIRRNSALFGEYMPFTNTDAIGLANASVQQGYATMYAMEIVNPATIASGRIVGTY</sequence>
<dbReference type="RefSeq" id="WP_021681938.1">
    <property type="nucleotide sequence ID" value="NZ_KI260389.1"/>
</dbReference>
<dbReference type="AlphaFoldDB" id="U2KFF3"/>
<dbReference type="HOGENOM" id="CLU_570939_0_0_9"/>
<proteinExistence type="predicted"/>
<organism evidence="2 3">
    <name type="scientific">Ruminococcus callidus ATCC 27760</name>
    <dbReference type="NCBI Taxonomy" id="411473"/>
    <lineage>
        <taxon>Bacteria</taxon>
        <taxon>Bacillati</taxon>
        <taxon>Bacillota</taxon>
        <taxon>Clostridia</taxon>
        <taxon>Eubacteriales</taxon>
        <taxon>Oscillospiraceae</taxon>
        <taxon>Ruminococcus</taxon>
    </lineage>
</organism>
<dbReference type="EMBL" id="AWVF01000031">
    <property type="protein sequence ID" value="ERJ97261.1"/>
    <property type="molecule type" value="Genomic_DNA"/>
</dbReference>
<keyword evidence="3" id="KW-1185">Reference proteome</keyword>
<dbReference type="InterPro" id="IPR010762">
    <property type="entry name" value="Gp23/Gp24_T4-like"/>
</dbReference>
<gene>
    <name evidence="2" type="ORF">RUMCAL_00333</name>
</gene>
<dbReference type="PATRIC" id="fig|411473.3.peg.259"/>
<evidence type="ECO:0008006" key="4">
    <source>
        <dbReference type="Google" id="ProtNLM"/>
    </source>
</evidence>
<comment type="subcellular location">
    <subcellularLocation>
        <location evidence="1">Virion</location>
    </subcellularLocation>
</comment>
<protein>
    <recommendedName>
        <fullName evidence="4">Capsid protein</fullName>
    </recommendedName>
</protein>
<accession>U2KFF3</accession>
<evidence type="ECO:0000313" key="3">
    <source>
        <dbReference type="Proteomes" id="UP000016662"/>
    </source>
</evidence>